<gene>
    <name evidence="3" type="ORF">PARMNEM_LOCUS3558</name>
</gene>
<feature type="compositionally biased region" description="Basic and acidic residues" evidence="1">
    <location>
        <begin position="9"/>
        <end position="28"/>
    </location>
</feature>
<feature type="compositionally biased region" description="Basic and acidic residues" evidence="1">
    <location>
        <begin position="231"/>
        <end position="246"/>
    </location>
</feature>
<evidence type="ECO:0000313" key="4">
    <source>
        <dbReference type="Proteomes" id="UP001314205"/>
    </source>
</evidence>
<dbReference type="AlphaFoldDB" id="A0AAV1KFW2"/>
<feature type="region of interest" description="Disordered" evidence="1">
    <location>
        <begin position="378"/>
        <end position="414"/>
    </location>
</feature>
<comment type="caution">
    <text evidence="3">The sequence shown here is derived from an EMBL/GenBank/DDBJ whole genome shotgun (WGS) entry which is preliminary data.</text>
</comment>
<dbReference type="InterPro" id="IPR024810">
    <property type="entry name" value="MAB21L/cGLR"/>
</dbReference>
<evidence type="ECO:0000259" key="2">
    <source>
        <dbReference type="Pfam" id="PF20266"/>
    </source>
</evidence>
<dbReference type="EMBL" id="CAVLGL010000035">
    <property type="protein sequence ID" value="CAK1581961.1"/>
    <property type="molecule type" value="Genomic_DNA"/>
</dbReference>
<name>A0AAV1KFW2_9NEOP</name>
<dbReference type="SMART" id="SM01265">
    <property type="entry name" value="Mab-21"/>
    <property type="match status" value="1"/>
</dbReference>
<sequence length="994" mass="115308">MGNTKSKKVQKEPDKFFERERWKEQKREEKKKRYANAANKRMAVKEPPLTPTSALVPPAPVMAPAPANVRSYDDEALDRMRYQLHNDSDAFLLNNILLSVQFFENYEREIHHIKNNPINEREHTMDAAMVRRHKHVFFADRLQECVQEHVSYQRGRDHSEALMAPRLFIIYDNVEASEPGDTSDYCAVLDAPFYKLRIEDCKEPGFVKLKKLEVLESSLSKENETINQEQNHSDDSIYTDSEKESNASDDSPYVSKGELLLQNIKSKISEVQETNMHIKDEKINTHFYSQEQTGRRPSGPMKQVSLQVEKSNISNLEALRKVISRLPEDSVYVDDQNDTEDIASKPRKSILKNVRRASETNKDLKNKARFGDNHAVSIDNIGADDTETSGYRSNSSSRHNESSETDSDYGYSTITESTTPKRVELSLQPNCSISTGVLPEECWIAVDVRTIDWSDEEDETATKSSRLSMCRNLFETHHYLSSLSFMGNFVDNFIISLGSGLGFSQEAINSALTQGASIYCDTIKHGSKVSYEVFPALLAAWPNAANQWIIRERKIIQNPRTNFSYQWPTRYMVRKAIGFGCLLVPIGFRPKRGVNPDLKLQWKIIFPAAERYLESCLAHSHMRCYLFALTLHKTFMENETSKIGIDASHIKNHLFWQCEDNYAKWPEDRLGESLRLFLRSFYVHFGQSRFPNYFIESCNDFKSIPKPLLLKLQRKLADILESPVMHVLNALDKLKYNKKEFYPTFNVHRLYEILTCKNPLHILNPHIPESIPHYNDSSESDDDYINFWDKAKAQDKHYQWKKERQRQLKERRKVNVNNKKRGGNKEEREINRNIILPAKMQPERRRLVLEFFIPHFIAMARSSEKFEAIKQAVIYLEQVYRLCRLLLEEPAGDMTANEYLDVIRDKLTDCQRKLAKQVGCKLPPRMESYSERSVHSNMIRKHRPKYEHIINQDSPCDGSGIPPFTFVDVHSDRTNKSKEVRKLTVAMDPEESKL</sequence>
<accession>A0AAV1KFW2</accession>
<reference evidence="3 4" key="1">
    <citation type="submission" date="2023-11" db="EMBL/GenBank/DDBJ databases">
        <authorList>
            <person name="Hedman E."/>
            <person name="Englund M."/>
            <person name="Stromberg M."/>
            <person name="Nyberg Akerstrom W."/>
            <person name="Nylinder S."/>
            <person name="Jareborg N."/>
            <person name="Kallberg Y."/>
            <person name="Kronander E."/>
        </authorList>
    </citation>
    <scope>NUCLEOTIDE SEQUENCE [LARGE SCALE GENOMIC DNA]</scope>
</reference>
<dbReference type="Gene3D" id="1.10.1410.40">
    <property type="match status" value="1"/>
</dbReference>
<dbReference type="InterPro" id="IPR046906">
    <property type="entry name" value="Mab-21_HhH/H2TH-like"/>
</dbReference>
<feature type="domain" description="Mab-21-like HhH/H2TH-like" evidence="2">
    <location>
        <begin position="633"/>
        <end position="715"/>
    </location>
</feature>
<organism evidence="3 4">
    <name type="scientific">Parnassius mnemosyne</name>
    <name type="common">clouded apollo</name>
    <dbReference type="NCBI Taxonomy" id="213953"/>
    <lineage>
        <taxon>Eukaryota</taxon>
        <taxon>Metazoa</taxon>
        <taxon>Ecdysozoa</taxon>
        <taxon>Arthropoda</taxon>
        <taxon>Hexapoda</taxon>
        <taxon>Insecta</taxon>
        <taxon>Pterygota</taxon>
        <taxon>Neoptera</taxon>
        <taxon>Endopterygota</taxon>
        <taxon>Lepidoptera</taxon>
        <taxon>Glossata</taxon>
        <taxon>Ditrysia</taxon>
        <taxon>Papilionoidea</taxon>
        <taxon>Papilionidae</taxon>
        <taxon>Parnassiinae</taxon>
        <taxon>Parnassini</taxon>
        <taxon>Parnassius</taxon>
        <taxon>Driopa</taxon>
    </lineage>
</organism>
<dbReference type="Pfam" id="PF20266">
    <property type="entry name" value="Mab-21_C"/>
    <property type="match status" value="1"/>
</dbReference>
<keyword evidence="4" id="KW-1185">Reference proteome</keyword>
<feature type="region of interest" description="Disordered" evidence="1">
    <location>
        <begin position="1"/>
        <end position="57"/>
    </location>
</feature>
<protein>
    <recommendedName>
        <fullName evidence="2">Mab-21-like HhH/H2TH-like domain-containing protein</fullName>
    </recommendedName>
</protein>
<dbReference type="PANTHER" id="PTHR10656:SF69">
    <property type="entry name" value="MAB-21-LIKE HHH_H2TH-LIKE DOMAIN-CONTAINING PROTEIN"/>
    <property type="match status" value="1"/>
</dbReference>
<evidence type="ECO:0000256" key="1">
    <source>
        <dbReference type="SAM" id="MobiDB-lite"/>
    </source>
</evidence>
<proteinExistence type="predicted"/>
<dbReference type="PANTHER" id="PTHR10656">
    <property type="entry name" value="CELL FATE DETERMINING PROTEIN MAB21-RELATED"/>
    <property type="match status" value="1"/>
</dbReference>
<evidence type="ECO:0000313" key="3">
    <source>
        <dbReference type="EMBL" id="CAK1581961.1"/>
    </source>
</evidence>
<feature type="region of interest" description="Disordered" evidence="1">
    <location>
        <begin position="221"/>
        <end position="253"/>
    </location>
</feature>
<dbReference type="Proteomes" id="UP001314205">
    <property type="component" value="Unassembled WGS sequence"/>
</dbReference>